<protein>
    <submittedName>
        <fullName evidence="2">TPR and SET domain containing protein</fullName>
    </submittedName>
</protein>
<sequence>MSASDRSQLIKDMESSRNKASKLFDGPGKSEGLELLILGAPRFCSTRALHELKPITFKDMRVTKTHKGRVLLLRIVSVPCHIVGISFAAEDTNDRVEHIAIYNFPLHGIRTGPDLAALFPVGTLCAFREPSFRDPENRHAKAIGNGYFAQRKDYLALQRYSKGLACCSSPEQRLVYYLNRAQANLRLSNFGGAWRDASAVLSFLKAGISRRPPRAEVKATVRRARALEGLRHFQRALEEYMRVLALDVDEPVGHSGRTRTEKWGYQSEMGDYDWPELHKLAIGRTVPFGLPIGD</sequence>
<dbReference type="Gene3D" id="1.25.40.10">
    <property type="entry name" value="Tetratricopeptide repeat domain"/>
    <property type="match status" value="1"/>
</dbReference>
<reference evidence="2 3" key="1">
    <citation type="submission" date="2019-07" db="EMBL/GenBank/DDBJ databases">
        <title>Rhodotorula toruloides NBRC10032 genome sequencing.</title>
        <authorList>
            <person name="Shida Y."/>
            <person name="Takaku H."/>
            <person name="Ogasawara W."/>
            <person name="Mori K."/>
        </authorList>
    </citation>
    <scope>NUCLEOTIDE SEQUENCE [LARGE SCALE GENOMIC DNA]</scope>
    <source>
        <strain evidence="2 3">NBRC10032</strain>
    </source>
</reference>
<accession>A0A511KJ71</accession>
<evidence type="ECO:0000313" key="3">
    <source>
        <dbReference type="Proteomes" id="UP000321518"/>
    </source>
</evidence>
<gene>
    <name evidence="2" type="ORF">Rt10032_c11g4449</name>
</gene>
<proteinExistence type="predicted"/>
<dbReference type="PANTHER" id="PTHR47643:SF2">
    <property type="entry name" value="TPR DOMAIN PROTEIN (AFU_ORTHOLOGUE AFUA_5G12710)"/>
    <property type="match status" value="1"/>
</dbReference>
<evidence type="ECO:0000256" key="1">
    <source>
        <dbReference type="SAM" id="MobiDB-lite"/>
    </source>
</evidence>
<organism evidence="2 3">
    <name type="scientific">Rhodotorula toruloides</name>
    <name type="common">Yeast</name>
    <name type="synonym">Rhodosporidium toruloides</name>
    <dbReference type="NCBI Taxonomy" id="5286"/>
    <lineage>
        <taxon>Eukaryota</taxon>
        <taxon>Fungi</taxon>
        <taxon>Dikarya</taxon>
        <taxon>Basidiomycota</taxon>
        <taxon>Pucciniomycotina</taxon>
        <taxon>Microbotryomycetes</taxon>
        <taxon>Sporidiobolales</taxon>
        <taxon>Sporidiobolaceae</taxon>
        <taxon>Rhodotorula</taxon>
    </lineage>
</organism>
<dbReference type="Proteomes" id="UP000321518">
    <property type="component" value="Unassembled WGS sequence"/>
</dbReference>
<dbReference type="InterPro" id="IPR053209">
    <property type="entry name" value="Gramillin-biosynth_MTr"/>
</dbReference>
<feature type="compositionally biased region" description="Basic and acidic residues" evidence="1">
    <location>
        <begin position="8"/>
        <end position="17"/>
    </location>
</feature>
<name>A0A511KJ71_RHOTO</name>
<comment type="caution">
    <text evidence="2">The sequence shown here is derived from an EMBL/GenBank/DDBJ whole genome shotgun (WGS) entry which is preliminary data.</text>
</comment>
<dbReference type="SUPFAM" id="SSF48452">
    <property type="entry name" value="TPR-like"/>
    <property type="match status" value="1"/>
</dbReference>
<evidence type="ECO:0000313" key="2">
    <source>
        <dbReference type="EMBL" id="GEM10432.1"/>
    </source>
</evidence>
<dbReference type="PANTHER" id="PTHR47643">
    <property type="entry name" value="TPR DOMAIN PROTEIN (AFU_ORTHOLOGUE AFUA_5G12710)"/>
    <property type="match status" value="1"/>
</dbReference>
<dbReference type="InterPro" id="IPR011990">
    <property type="entry name" value="TPR-like_helical_dom_sf"/>
</dbReference>
<feature type="region of interest" description="Disordered" evidence="1">
    <location>
        <begin position="1"/>
        <end position="25"/>
    </location>
</feature>
<dbReference type="EMBL" id="BJWK01000011">
    <property type="protein sequence ID" value="GEM10432.1"/>
    <property type="molecule type" value="Genomic_DNA"/>
</dbReference>
<dbReference type="OrthoDB" id="5945798at2759"/>
<dbReference type="AlphaFoldDB" id="A0A511KJ71"/>